<accession>A0A6L7I2V3</accession>
<feature type="DNA-binding region" description="H-T-H motif" evidence="2">
    <location>
        <begin position="24"/>
        <end position="43"/>
    </location>
</feature>
<keyword evidence="1 2" id="KW-0238">DNA-binding</keyword>
<dbReference type="PANTHER" id="PTHR43479">
    <property type="entry name" value="ACREF/ENVCD OPERON REPRESSOR-RELATED"/>
    <property type="match status" value="1"/>
</dbReference>
<dbReference type="Pfam" id="PF00440">
    <property type="entry name" value="TetR_N"/>
    <property type="match status" value="1"/>
</dbReference>
<gene>
    <name evidence="4" type="ORF">GNT65_13355</name>
</gene>
<dbReference type="PANTHER" id="PTHR43479:SF12">
    <property type="entry name" value="TRANSCRIPTIONAL REGULATORY PROTEIN"/>
    <property type="match status" value="1"/>
</dbReference>
<reference evidence="4 5" key="1">
    <citation type="submission" date="2019-12" db="EMBL/GenBank/DDBJ databases">
        <title>Shewanella insulae sp. nov., isolated from a tidal flat.</title>
        <authorList>
            <person name="Yoon J.-H."/>
        </authorList>
    </citation>
    <scope>NUCLEOTIDE SEQUENCE [LARGE SCALE GENOMIC DNA]</scope>
    <source>
        <strain evidence="4 5">JBTF-M18</strain>
    </source>
</reference>
<comment type="caution">
    <text evidence="4">The sequence shown here is derived from an EMBL/GenBank/DDBJ whole genome shotgun (WGS) entry which is preliminary data.</text>
</comment>
<evidence type="ECO:0000256" key="1">
    <source>
        <dbReference type="ARBA" id="ARBA00023125"/>
    </source>
</evidence>
<dbReference type="SUPFAM" id="SSF46689">
    <property type="entry name" value="Homeodomain-like"/>
    <property type="match status" value="1"/>
</dbReference>
<dbReference type="InterPro" id="IPR001647">
    <property type="entry name" value="HTH_TetR"/>
</dbReference>
<dbReference type="RefSeq" id="WP_160796975.1">
    <property type="nucleotide sequence ID" value="NZ_CANMWR010000004.1"/>
</dbReference>
<dbReference type="AlphaFoldDB" id="A0A6L7I2V3"/>
<dbReference type="Gene3D" id="1.10.357.10">
    <property type="entry name" value="Tetracycline Repressor, domain 2"/>
    <property type="match status" value="1"/>
</dbReference>
<dbReference type="GO" id="GO:0003677">
    <property type="term" value="F:DNA binding"/>
    <property type="evidence" value="ECO:0007669"/>
    <property type="project" value="UniProtKB-UniRule"/>
</dbReference>
<dbReference type="InterPro" id="IPR009057">
    <property type="entry name" value="Homeodomain-like_sf"/>
</dbReference>
<dbReference type="InterPro" id="IPR025722">
    <property type="entry name" value="TetR"/>
</dbReference>
<evidence type="ECO:0000313" key="5">
    <source>
        <dbReference type="Proteomes" id="UP000474778"/>
    </source>
</evidence>
<evidence type="ECO:0000256" key="2">
    <source>
        <dbReference type="PROSITE-ProRule" id="PRU00335"/>
    </source>
</evidence>
<name>A0A6L7I2V3_9GAMM</name>
<keyword evidence="5" id="KW-1185">Reference proteome</keyword>
<dbReference type="Pfam" id="PF13972">
    <property type="entry name" value="TetR"/>
    <property type="match status" value="1"/>
</dbReference>
<feature type="domain" description="HTH tetR-type" evidence="3">
    <location>
        <begin position="1"/>
        <end position="61"/>
    </location>
</feature>
<sequence length="217" mass="25142">MKTRDKIVHAALALFNEHGERSITTNHIAAHLGISPGNLYYHFRNKEDIIRSIFSLYEQHLETGFQPYEGKKVDVDLLIGYFDALFYTLWQFRFMYANLVIILSRDDVLNKRYTVTHEQVLKRATSILTQLKKDGVVVLEDAEITPLADTIRMVACFWISNQLTHSEATQITKTSLYEGLLRVLMIFKAYASESAKPTFIRLEQHYHALARAEQEED</sequence>
<proteinExistence type="predicted"/>
<dbReference type="PRINTS" id="PR00455">
    <property type="entry name" value="HTHTETR"/>
</dbReference>
<protein>
    <submittedName>
        <fullName evidence="4">TetR family transcriptional regulator</fullName>
    </submittedName>
</protein>
<dbReference type="PROSITE" id="PS50977">
    <property type="entry name" value="HTH_TETR_2"/>
    <property type="match status" value="1"/>
</dbReference>
<evidence type="ECO:0000259" key="3">
    <source>
        <dbReference type="PROSITE" id="PS50977"/>
    </source>
</evidence>
<dbReference type="EMBL" id="WRPA01000011">
    <property type="protein sequence ID" value="MXR69651.1"/>
    <property type="molecule type" value="Genomic_DNA"/>
</dbReference>
<dbReference type="Proteomes" id="UP000474778">
    <property type="component" value="Unassembled WGS sequence"/>
</dbReference>
<evidence type="ECO:0000313" key="4">
    <source>
        <dbReference type="EMBL" id="MXR69651.1"/>
    </source>
</evidence>
<organism evidence="4 5">
    <name type="scientific">Shewanella insulae</name>
    <dbReference type="NCBI Taxonomy" id="2681496"/>
    <lineage>
        <taxon>Bacteria</taxon>
        <taxon>Pseudomonadati</taxon>
        <taxon>Pseudomonadota</taxon>
        <taxon>Gammaproteobacteria</taxon>
        <taxon>Alteromonadales</taxon>
        <taxon>Shewanellaceae</taxon>
        <taxon>Shewanella</taxon>
    </lineage>
</organism>
<dbReference type="InterPro" id="IPR050624">
    <property type="entry name" value="HTH-type_Tx_Regulator"/>
</dbReference>